<evidence type="ECO:0000259" key="1">
    <source>
        <dbReference type="SMART" id="SM00909"/>
    </source>
</evidence>
<dbReference type="Proteomes" id="UP000054705">
    <property type="component" value="Unassembled WGS sequence"/>
</dbReference>
<dbReference type="EMBL" id="LGGS01000042">
    <property type="protein sequence ID" value="KUK83197.1"/>
    <property type="molecule type" value="Genomic_DNA"/>
</dbReference>
<proteinExistence type="predicted"/>
<dbReference type="InterPro" id="IPR019606">
    <property type="entry name" value="GerMN"/>
</dbReference>
<accession>A0A117M422</accession>
<dbReference type="Pfam" id="PF10646">
    <property type="entry name" value="Germane"/>
    <property type="match status" value="1"/>
</dbReference>
<comment type="caution">
    <text evidence="2">The sequence shown here is derived from an EMBL/GenBank/DDBJ whole genome shotgun (WGS) entry which is preliminary data.</text>
</comment>
<name>A0A117M422_9FIRM</name>
<sequence>MFNRQKKSCKLSLLILMIFITVLLPGCAGRFSRGTGEDDFGRTPISPEPAATSATVTLYFADEQVMYLVPEQREVIKKGASLEEIVVKELIKGPAQTGFRRTIPPETSLLSLTIINGVAYVNFSGQVKNSGWGGSAGETMLVYSVVNSLAELPGITGVQFLVEGEKLETLFGHIGTMEPVKPDWSKVKGEIIKTGSVPVDFEKARELQNSTDQGHQPWRCDPVRVAMNEGQLLGFDPSQDSFALKSTITRGPSSGAGEAKVEVVHGNKTYFVQLIQPVKQGQAGIWVINSVTLEQS</sequence>
<organism evidence="2 3">
    <name type="scientific">Pelotomaculum thermopropionicum</name>
    <dbReference type="NCBI Taxonomy" id="110500"/>
    <lineage>
        <taxon>Bacteria</taxon>
        <taxon>Bacillati</taxon>
        <taxon>Bacillota</taxon>
        <taxon>Clostridia</taxon>
        <taxon>Eubacteriales</taxon>
        <taxon>Desulfotomaculaceae</taxon>
        <taxon>Pelotomaculum</taxon>
    </lineage>
</organism>
<protein>
    <submittedName>
        <fullName evidence="2">Spore germination-like protein</fullName>
    </submittedName>
</protein>
<evidence type="ECO:0000313" key="2">
    <source>
        <dbReference type="EMBL" id="KUK83197.1"/>
    </source>
</evidence>
<gene>
    <name evidence="2" type="ORF">XD97_0239</name>
</gene>
<dbReference type="SMART" id="SM00909">
    <property type="entry name" value="Germane"/>
    <property type="match status" value="1"/>
</dbReference>
<evidence type="ECO:0000313" key="3">
    <source>
        <dbReference type="Proteomes" id="UP000054705"/>
    </source>
</evidence>
<dbReference type="AlphaFoldDB" id="A0A117M422"/>
<reference evidence="3" key="1">
    <citation type="journal article" date="2015" name="MBio">
        <title>Genome-Resolved Metagenomic Analysis Reveals Roles for Candidate Phyla and Other Microbial Community Members in Biogeochemical Transformations in Oil Reservoirs.</title>
        <authorList>
            <person name="Hu P."/>
            <person name="Tom L."/>
            <person name="Singh A."/>
            <person name="Thomas B.C."/>
            <person name="Baker B.J."/>
            <person name="Piceno Y.M."/>
            <person name="Andersen G.L."/>
            <person name="Banfield J.F."/>
        </authorList>
    </citation>
    <scope>NUCLEOTIDE SEQUENCE [LARGE SCALE GENOMIC DNA]</scope>
</reference>
<feature type="domain" description="GerMN" evidence="1">
    <location>
        <begin position="83"/>
        <end position="171"/>
    </location>
</feature>